<dbReference type="Gene3D" id="2.60.120.620">
    <property type="entry name" value="q2cbj1_9rhob like domain"/>
    <property type="match status" value="1"/>
</dbReference>
<protein>
    <submittedName>
        <fullName evidence="2">2OG-Fe(II) oxygenase</fullName>
    </submittedName>
</protein>
<evidence type="ECO:0000259" key="1">
    <source>
        <dbReference type="Pfam" id="PF13661"/>
    </source>
</evidence>
<feature type="domain" description="Prolyl 3,4-dihydroxylase TPA1/OFD1 N-terminal" evidence="1">
    <location>
        <begin position="139"/>
        <end position="230"/>
    </location>
</feature>
<comment type="caution">
    <text evidence="2">The sequence shown here is derived from an EMBL/GenBank/DDBJ whole genome shotgun (WGS) entry which is preliminary data.</text>
</comment>
<dbReference type="GO" id="GO:0006449">
    <property type="term" value="P:regulation of translational termination"/>
    <property type="evidence" value="ECO:0007669"/>
    <property type="project" value="TreeGrafter"/>
</dbReference>
<dbReference type="GO" id="GO:0005737">
    <property type="term" value="C:cytoplasm"/>
    <property type="evidence" value="ECO:0007669"/>
    <property type="project" value="TreeGrafter"/>
</dbReference>
<dbReference type="InterPro" id="IPR051842">
    <property type="entry name" value="uS12_prolyl_hydroxylase"/>
</dbReference>
<dbReference type="GO" id="GO:0031543">
    <property type="term" value="F:peptidyl-proline dioxygenase activity"/>
    <property type="evidence" value="ECO:0007669"/>
    <property type="project" value="TreeGrafter"/>
</dbReference>
<dbReference type="AlphaFoldDB" id="A0A917CQ55"/>
<dbReference type="InterPro" id="IPR039558">
    <property type="entry name" value="TPA1/OFD1_N"/>
</dbReference>
<evidence type="ECO:0000313" key="2">
    <source>
        <dbReference type="EMBL" id="GGF93793.1"/>
    </source>
</evidence>
<organism evidence="2 3">
    <name type="scientific">Arenimonas maotaiensis</name>
    <dbReference type="NCBI Taxonomy" id="1446479"/>
    <lineage>
        <taxon>Bacteria</taxon>
        <taxon>Pseudomonadati</taxon>
        <taxon>Pseudomonadota</taxon>
        <taxon>Gammaproteobacteria</taxon>
        <taxon>Lysobacterales</taxon>
        <taxon>Lysobacteraceae</taxon>
        <taxon>Arenimonas</taxon>
    </lineage>
</organism>
<dbReference type="PANTHER" id="PTHR12117">
    <property type="entry name" value="HISTONE ACETYLTRANSFERASE COMPLEX"/>
    <property type="match status" value="1"/>
</dbReference>
<dbReference type="EMBL" id="BMFO01000003">
    <property type="protein sequence ID" value="GGF93793.1"/>
    <property type="molecule type" value="Genomic_DNA"/>
</dbReference>
<dbReference type="RefSeq" id="WP_188449417.1">
    <property type="nucleotide sequence ID" value="NZ_BMFO01000003.1"/>
</dbReference>
<evidence type="ECO:0000313" key="3">
    <source>
        <dbReference type="Proteomes" id="UP000632858"/>
    </source>
</evidence>
<keyword evidence="3" id="KW-1185">Reference proteome</keyword>
<dbReference type="PANTHER" id="PTHR12117:SF0">
    <property type="entry name" value="PROLYL 3-HYDROXYLASE OGFOD1"/>
    <property type="match status" value="1"/>
</dbReference>
<name>A0A917CQ55_9GAMM</name>
<dbReference type="Pfam" id="PF13661">
    <property type="entry name" value="2OG-FeII_Oxy_4"/>
    <property type="match status" value="1"/>
</dbReference>
<proteinExistence type="predicted"/>
<reference evidence="2" key="1">
    <citation type="journal article" date="2014" name="Int. J. Syst. Evol. Microbiol.">
        <title>Complete genome sequence of Corynebacterium casei LMG S-19264T (=DSM 44701T), isolated from a smear-ripened cheese.</title>
        <authorList>
            <consortium name="US DOE Joint Genome Institute (JGI-PGF)"/>
            <person name="Walter F."/>
            <person name="Albersmeier A."/>
            <person name="Kalinowski J."/>
            <person name="Ruckert C."/>
        </authorList>
    </citation>
    <scope>NUCLEOTIDE SEQUENCE</scope>
    <source>
        <strain evidence="2">CGMCC 1.12726</strain>
    </source>
</reference>
<sequence>MINDALDLNRHRQQLVQRTRVQIPDFLQLDAAEAIHRCLREDTPWALAERSTGTSRTVDAATYAAMSDAERRALLEKAYVAARDGFQFSYDSYMIVRAVKEGWTPNLLHGVLEFLNSPEFLVFARRLTGEPGINTVTAQGTRYRAGQFLTRHEDQEVNEGRVCAFVINLSKDWDSDWGGLLQFHDQHKRLVDTFVPYWNTLSLFRVPQAHTVSLVSPWAGADRLAVTGWFLAK</sequence>
<reference evidence="2" key="2">
    <citation type="submission" date="2020-09" db="EMBL/GenBank/DDBJ databases">
        <authorList>
            <person name="Sun Q."/>
            <person name="Zhou Y."/>
        </authorList>
    </citation>
    <scope>NUCLEOTIDE SEQUENCE</scope>
    <source>
        <strain evidence="2">CGMCC 1.12726</strain>
    </source>
</reference>
<gene>
    <name evidence="2" type="ORF">GCM10010960_14450</name>
</gene>
<dbReference type="Proteomes" id="UP000632858">
    <property type="component" value="Unassembled WGS sequence"/>
</dbReference>
<accession>A0A917CQ55</accession>